<evidence type="ECO:0000256" key="10">
    <source>
        <dbReference type="ARBA" id="ARBA00047558"/>
    </source>
</evidence>
<accession>A0AAP0RIH5</accession>
<comment type="catalytic activity">
    <reaction evidence="11">
        <text>L-threonyl-[protein] + ATP = O-phospho-L-threonyl-[protein] + ADP + H(+)</text>
        <dbReference type="Rhea" id="RHEA:46608"/>
        <dbReference type="Rhea" id="RHEA-COMP:11060"/>
        <dbReference type="Rhea" id="RHEA-COMP:11605"/>
        <dbReference type="ChEBI" id="CHEBI:15378"/>
        <dbReference type="ChEBI" id="CHEBI:30013"/>
        <dbReference type="ChEBI" id="CHEBI:30616"/>
        <dbReference type="ChEBI" id="CHEBI:61977"/>
        <dbReference type="ChEBI" id="CHEBI:456216"/>
    </reaction>
</comment>
<evidence type="ECO:0000256" key="6">
    <source>
        <dbReference type="ARBA" id="ARBA00022741"/>
    </source>
</evidence>
<proteinExistence type="predicted"/>
<dbReference type="CDD" id="cd23509">
    <property type="entry name" value="Gnk2-like"/>
    <property type="match status" value="2"/>
</dbReference>
<dbReference type="PROSITE" id="PS51473">
    <property type="entry name" value="GNK2"/>
    <property type="match status" value="2"/>
</dbReference>
<feature type="transmembrane region" description="Helical" evidence="13">
    <location>
        <begin position="263"/>
        <end position="289"/>
    </location>
</feature>
<keyword evidence="13" id="KW-1133">Transmembrane helix</keyword>
<gene>
    <name evidence="15" type="ORF">L1049_027724</name>
</gene>
<dbReference type="FunFam" id="3.30.430.20:FF:000015">
    <property type="entry name" value="Cysteine-rich receptor-like protein kinase 3"/>
    <property type="match status" value="1"/>
</dbReference>
<evidence type="ECO:0000256" key="4">
    <source>
        <dbReference type="ARBA" id="ARBA00022729"/>
    </source>
</evidence>
<evidence type="ECO:0000256" key="8">
    <source>
        <dbReference type="ARBA" id="ARBA00022840"/>
    </source>
</evidence>
<dbReference type="AlphaFoldDB" id="A0AAP0RIH5"/>
<evidence type="ECO:0000256" key="1">
    <source>
        <dbReference type="ARBA" id="ARBA00022527"/>
    </source>
</evidence>
<keyword evidence="8" id="KW-0067">ATP-binding</keyword>
<keyword evidence="5" id="KW-0677">Repeat</keyword>
<dbReference type="InterPro" id="IPR002902">
    <property type="entry name" value="GNK2"/>
</dbReference>
<dbReference type="PANTHER" id="PTHR47973">
    <property type="entry name" value="CYSTEINE-RICH RECEPTOR-LIKE PROTEIN KINASE 3"/>
    <property type="match status" value="1"/>
</dbReference>
<evidence type="ECO:0000256" key="11">
    <source>
        <dbReference type="ARBA" id="ARBA00047951"/>
    </source>
</evidence>
<name>A0AAP0RIH5_LIQFO</name>
<keyword evidence="13" id="KW-0812">Transmembrane</keyword>
<sequence>MHFPIQNPQYLIWVFAIILPMVFSLSFSDPRTTKASMLCGPSENSDINFIPKFIKLMEFLSENVTYDRWGHQSIGHPPPEIFGLAQCHEDLSQTDCLLCFAEARTKLPKCLPSNSARLYLDGCFLRYDNYSFFHETVDPKRDSLKCSDRTGVIEDPYMKMELTKKVEMVVKNATETAVMNGGFAAAEVKGGVVGVYALAQCWKTIDEKGCRECLANAVTRVIGCVPGGEGRVLNAGCYLRYSTKKFYGLGAESKQADDGLSKIGVIIASTVLAAIAITILSLFGAFIGYTRILKIREGDFSPKEASDVLQVGLLCTQASTALRPSMPEVVQMLNDKESEIPSPKQPPFLNSSVLGSDDSTKSSSINGLSLSRHSIAEMSSSSYKSAMISPESNGPSTVETSELSSLCSECA</sequence>
<evidence type="ECO:0000256" key="7">
    <source>
        <dbReference type="ARBA" id="ARBA00022777"/>
    </source>
</evidence>
<keyword evidence="3" id="KW-0808">Transferase</keyword>
<dbReference type="InterPro" id="IPR038408">
    <property type="entry name" value="GNK2_sf"/>
</dbReference>
<evidence type="ECO:0000256" key="3">
    <source>
        <dbReference type="ARBA" id="ARBA00022679"/>
    </source>
</evidence>
<dbReference type="FunFam" id="3.30.430.20:FF:000005">
    <property type="entry name" value="Cysteine-rich receptor-like protein kinase 2"/>
    <property type="match status" value="1"/>
</dbReference>
<evidence type="ECO:0000259" key="14">
    <source>
        <dbReference type="PROSITE" id="PS51473"/>
    </source>
</evidence>
<evidence type="ECO:0000256" key="12">
    <source>
        <dbReference type="SAM" id="MobiDB-lite"/>
    </source>
</evidence>
<keyword evidence="16" id="KW-1185">Reference proteome</keyword>
<keyword evidence="13" id="KW-0472">Membrane</keyword>
<keyword evidence="7" id="KW-0418">Kinase</keyword>
<reference evidence="15 16" key="1">
    <citation type="journal article" date="2024" name="Plant J.">
        <title>Genome sequences and population genomics reveal climatic adaptation and genomic divergence between two closely related sweetgum species.</title>
        <authorList>
            <person name="Xu W.Q."/>
            <person name="Ren C.Q."/>
            <person name="Zhang X.Y."/>
            <person name="Comes H.P."/>
            <person name="Liu X.H."/>
            <person name="Li Y.G."/>
            <person name="Kettle C.J."/>
            <person name="Jalonen R."/>
            <person name="Gaisberger H."/>
            <person name="Ma Y.Z."/>
            <person name="Qiu Y.X."/>
        </authorList>
    </citation>
    <scope>NUCLEOTIDE SEQUENCE [LARGE SCALE GENOMIC DNA]</scope>
    <source>
        <strain evidence="15">Hangzhou</strain>
    </source>
</reference>
<protein>
    <recommendedName>
        <fullName evidence="14">Gnk2-homologous domain-containing protein</fullName>
    </recommendedName>
</protein>
<dbReference type="GO" id="GO:0004674">
    <property type="term" value="F:protein serine/threonine kinase activity"/>
    <property type="evidence" value="ECO:0007669"/>
    <property type="project" value="UniProtKB-KW"/>
</dbReference>
<dbReference type="GO" id="GO:0005524">
    <property type="term" value="F:ATP binding"/>
    <property type="evidence" value="ECO:0007669"/>
    <property type="project" value="UniProtKB-KW"/>
</dbReference>
<evidence type="ECO:0000256" key="9">
    <source>
        <dbReference type="ARBA" id="ARBA00023170"/>
    </source>
</evidence>
<feature type="domain" description="Gnk2-homologous" evidence="14">
    <location>
        <begin position="31"/>
        <end position="132"/>
    </location>
</feature>
<evidence type="ECO:0000256" key="13">
    <source>
        <dbReference type="SAM" id="Phobius"/>
    </source>
</evidence>
<keyword evidence="6" id="KW-0547">Nucleotide-binding</keyword>
<feature type="transmembrane region" description="Helical" evidence="13">
    <location>
        <begin position="12"/>
        <end position="28"/>
    </location>
</feature>
<keyword evidence="1" id="KW-0723">Serine/threonine-protein kinase</keyword>
<keyword evidence="9" id="KW-0675">Receptor</keyword>
<comment type="caution">
    <text evidence="15">The sequence shown here is derived from an EMBL/GenBank/DDBJ whole genome shotgun (WGS) entry which is preliminary data.</text>
</comment>
<organism evidence="15 16">
    <name type="scientific">Liquidambar formosana</name>
    <name type="common">Formosan gum</name>
    <dbReference type="NCBI Taxonomy" id="63359"/>
    <lineage>
        <taxon>Eukaryota</taxon>
        <taxon>Viridiplantae</taxon>
        <taxon>Streptophyta</taxon>
        <taxon>Embryophyta</taxon>
        <taxon>Tracheophyta</taxon>
        <taxon>Spermatophyta</taxon>
        <taxon>Magnoliopsida</taxon>
        <taxon>eudicotyledons</taxon>
        <taxon>Gunneridae</taxon>
        <taxon>Pentapetalae</taxon>
        <taxon>Saxifragales</taxon>
        <taxon>Altingiaceae</taxon>
        <taxon>Liquidambar</taxon>
    </lineage>
</organism>
<evidence type="ECO:0000313" key="16">
    <source>
        <dbReference type="Proteomes" id="UP001415857"/>
    </source>
</evidence>
<comment type="catalytic activity">
    <reaction evidence="10">
        <text>L-seryl-[protein] + ATP = O-phospho-L-seryl-[protein] + ADP + H(+)</text>
        <dbReference type="Rhea" id="RHEA:17989"/>
        <dbReference type="Rhea" id="RHEA-COMP:9863"/>
        <dbReference type="Rhea" id="RHEA-COMP:11604"/>
        <dbReference type="ChEBI" id="CHEBI:15378"/>
        <dbReference type="ChEBI" id="CHEBI:29999"/>
        <dbReference type="ChEBI" id="CHEBI:30616"/>
        <dbReference type="ChEBI" id="CHEBI:83421"/>
        <dbReference type="ChEBI" id="CHEBI:456216"/>
    </reaction>
</comment>
<feature type="region of interest" description="Disordered" evidence="12">
    <location>
        <begin position="381"/>
        <end position="411"/>
    </location>
</feature>
<feature type="domain" description="Gnk2-homologous" evidence="14">
    <location>
        <begin position="140"/>
        <end position="246"/>
    </location>
</feature>
<dbReference type="EMBL" id="JBBPBK010000009">
    <property type="protein sequence ID" value="KAK9278164.1"/>
    <property type="molecule type" value="Genomic_DNA"/>
</dbReference>
<dbReference type="Gene3D" id="3.30.430.20">
    <property type="entry name" value="Gnk2 domain, C-X8-C-X2-C motif"/>
    <property type="match status" value="2"/>
</dbReference>
<keyword evidence="2" id="KW-0597">Phosphoprotein</keyword>
<feature type="compositionally biased region" description="Low complexity" evidence="12">
    <location>
        <begin position="396"/>
        <end position="411"/>
    </location>
</feature>
<dbReference type="Proteomes" id="UP001415857">
    <property type="component" value="Unassembled WGS sequence"/>
</dbReference>
<evidence type="ECO:0000313" key="15">
    <source>
        <dbReference type="EMBL" id="KAK9278164.1"/>
    </source>
</evidence>
<dbReference type="InterPro" id="IPR052059">
    <property type="entry name" value="CR_Ser/Thr_kinase"/>
</dbReference>
<keyword evidence="4" id="KW-0732">Signal</keyword>
<feature type="region of interest" description="Disordered" evidence="12">
    <location>
        <begin position="336"/>
        <end position="366"/>
    </location>
</feature>
<evidence type="ECO:0000256" key="2">
    <source>
        <dbReference type="ARBA" id="ARBA00022553"/>
    </source>
</evidence>
<evidence type="ECO:0000256" key="5">
    <source>
        <dbReference type="ARBA" id="ARBA00022737"/>
    </source>
</evidence>
<dbReference type="Pfam" id="PF01657">
    <property type="entry name" value="Stress-antifung"/>
    <property type="match status" value="2"/>
</dbReference>